<sequence>MDQQTDDQHTALNAAALNPAHIPGLMPAPATAPDASAQGRKTDEQKTAEPGPEAEAEEVTADEAEAEDVTADEAEPAAAPMADAEPAADEPDPERPASGAAEDGPTLSASDRRGSITADRAGIRLCLDGEEADFGWDELSAVEYATSRWNRRFAVTVHLPRPRWFRMDVQAEDRASLAQWSEQLEEVLNAYFEE</sequence>
<dbReference type="EMBL" id="JBHMQV010000001">
    <property type="protein sequence ID" value="MFC0842988.1"/>
    <property type="molecule type" value="Genomic_DNA"/>
</dbReference>
<evidence type="ECO:0000313" key="2">
    <source>
        <dbReference type="EMBL" id="MFC0842988.1"/>
    </source>
</evidence>
<dbReference type="Proteomes" id="UP001589887">
    <property type="component" value="Unassembled WGS sequence"/>
</dbReference>
<gene>
    <name evidence="2" type="ORF">ACFH04_04420</name>
</gene>
<feature type="compositionally biased region" description="Acidic residues" evidence="1">
    <location>
        <begin position="52"/>
        <end position="75"/>
    </location>
</feature>
<protein>
    <submittedName>
        <fullName evidence="2">Uncharacterized protein</fullName>
    </submittedName>
</protein>
<keyword evidence="3" id="KW-1185">Reference proteome</keyword>
<accession>A0ABV6TB18</accession>
<evidence type="ECO:0000313" key="3">
    <source>
        <dbReference type="Proteomes" id="UP001589887"/>
    </source>
</evidence>
<name>A0ABV6TB18_9ACTN</name>
<proteinExistence type="predicted"/>
<feature type="compositionally biased region" description="Low complexity" evidence="1">
    <location>
        <begin position="76"/>
        <end position="85"/>
    </location>
</feature>
<comment type="caution">
    <text evidence="2">The sequence shown here is derived from an EMBL/GenBank/DDBJ whole genome shotgun (WGS) entry which is preliminary data.</text>
</comment>
<feature type="region of interest" description="Disordered" evidence="1">
    <location>
        <begin position="1"/>
        <end position="115"/>
    </location>
</feature>
<evidence type="ECO:0000256" key="1">
    <source>
        <dbReference type="SAM" id="MobiDB-lite"/>
    </source>
</evidence>
<organism evidence="2 3">
    <name type="scientific">Streptomyces noboritoensis</name>
    <dbReference type="NCBI Taxonomy" id="67337"/>
    <lineage>
        <taxon>Bacteria</taxon>
        <taxon>Bacillati</taxon>
        <taxon>Actinomycetota</taxon>
        <taxon>Actinomycetes</taxon>
        <taxon>Kitasatosporales</taxon>
        <taxon>Streptomycetaceae</taxon>
        <taxon>Streptomyces</taxon>
    </lineage>
</organism>
<reference evidence="2 3" key="1">
    <citation type="submission" date="2024-09" db="EMBL/GenBank/DDBJ databases">
        <authorList>
            <person name="Sun Q."/>
            <person name="Mori K."/>
        </authorList>
    </citation>
    <scope>NUCLEOTIDE SEQUENCE [LARGE SCALE GENOMIC DNA]</scope>
    <source>
        <strain evidence="2 3">JCM 4557</strain>
    </source>
</reference>
<dbReference type="RefSeq" id="WP_394316781.1">
    <property type="nucleotide sequence ID" value="NZ_JBHMQV010000001.1"/>
</dbReference>